<gene>
    <name evidence="10" type="ORF">J5N97_026423</name>
</gene>
<dbReference type="Pfam" id="PF18052">
    <property type="entry name" value="Rx_N"/>
    <property type="match status" value="1"/>
</dbReference>
<dbReference type="GO" id="GO:0009626">
    <property type="term" value="P:plant-type hypersensitive response"/>
    <property type="evidence" value="ECO:0007669"/>
    <property type="project" value="UniProtKB-ARBA"/>
</dbReference>
<keyword evidence="3" id="KW-0677">Repeat</keyword>
<dbReference type="InterPro" id="IPR002182">
    <property type="entry name" value="NB-ARC"/>
</dbReference>
<dbReference type="Pfam" id="PF23598">
    <property type="entry name" value="LRR_14"/>
    <property type="match status" value="1"/>
</dbReference>
<evidence type="ECO:0000313" key="10">
    <source>
        <dbReference type="EMBL" id="KAJ0965285.1"/>
    </source>
</evidence>
<proteinExistence type="inferred from homology"/>
<dbReference type="InterPro" id="IPR027417">
    <property type="entry name" value="P-loop_NTPase"/>
</dbReference>
<dbReference type="Gene3D" id="3.40.50.300">
    <property type="entry name" value="P-loop containing nucleotide triphosphate hydrolases"/>
    <property type="match status" value="1"/>
</dbReference>
<dbReference type="InterPro" id="IPR058922">
    <property type="entry name" value="WHD_DRP"/>
</dbReference>
<feature type="domain" description="NB-ARC" evidence="6">
    <location>
        <begin position="175"/>
        <end position="346"/>
    </location>
</feature>
<evidence type="ECO:0000256" key="4">
    <source>
        <dbReference type="ARBA" id="ARBA00022741"/>
    </source>
</evidence>
<dbReference type="FunFam" id="1.10.10.10:FF:000322">
    <property type="entry name" value="Probable disease resistance protein At1g63360"/>
    <property type="match status" value="1"/>
</dbReference>
<dbReference type="Pfam" id="PF23559">
    <property type="entry name" value="WHD_DRP"/>
    <property type="match status" value="1"/>
</dbReference>
<dbReference type="FunFam" id="3.40.50.300:FF:001091">
    <property type="entry name" value="Probable disease resistance protein At1g61300"/>
    <property type="match status" value="1"/>
</dbReference>
<dbReference type="OrthoDB" id="690341at2759"/>
<sequence>MAAAGLESVSFRYVLDQMDSMLTEEVHLLGQLRSSLQDLRGELDSMRSFLRDVDAGGESNVMRTLADQVRELIYDMEDLLDDSLHHVRHTHRHGFVGYLQKIFYNIKHFPAQHQIATKIQDIKAQLHSIMMRRHRYSINLTDEGSSSRGAKGRLHNRHVAPRFLKEAELVGINKPREELVELLVNGKQKMTVISLVGMGGVGKTTLARKVYDDERVKGCFHCHAWIPVTPSFTIEELFKSIISRFHEEKSEPLSRRIDVMERDQLIEMIFDYLRDKRYIIVFDDVWHISAWNEIKLALPDDECGSRVLVTTRIRDTMGESYGHVYNLDPLPQSEAWLLFCKKTFHSISGGVCPLELEGISRDIVELCGGLPLAIVAVGGLLSNKEKTSIEWKKMQDNLNTELAKNENLEHIKIILSLSYDDLPEVLKYCFLYFSIFPRNYPVTCITLIRLWIAEGFIEGDSGKTMEEVAEGYLNNLIDRSMVQVAESYDYGRMRSCRVHDIIREIIISKSEEENFSKSLVKHKPRMCKTIRRLSIYNTKEDVLQDTSFSHLRALFIFGPMSKTSMHKFFSGFKSLRVLSLEGAPIKTFPVELGNLFQLRYLSMRNTKINKLSKSLGKLKYLETLDLKGTYVSSLSQKILKLQHLRHLLAYHYNTGRDPPFYYTYGVKLPKGIGALKDLQKLSYLEVNKDSAIVKELGNLVQLKRLGIVKLREKDGSNLCASIEKMEQLRSFSVTSIDINEHLDLKHLTSAPPFLQRLYLRGCLQSLPHWISSLQSLVRMRLRGSQLREDSLEVLQGLPNLAELALIQAFDGAEICCGQQGFPKLKILDLEQLDSLDRVLIVDGAMADLRKMIIRNCKQLQRVPLGIRQLTNLKELLLIEMPDVFVRRLRKDGGTERPEVEHIQKIQCYDNDKFVEELS</sequence>
<keyword evidence="4" id="KW-0547">Nucleotide-binding</keyword>
<evidence type="ECO:0000313" key="11">
    <source>
        <dbReference type="Proteomes" id="UP001085076"/>
    </source>
</evidence>
<dbReference type="SUPFAM" id="SSF52058">
    <property type="entry name" value="L domain-like"/>
    <property type="match status" value="1"/>
</dbReference>
<dbReference type="GO" id="GO:0043531">
    <property type="term" value="F:ADP binding"/>
    <property type="evidence" value="ECO:0007669"/>
    <property type="project" value="InterPro"/>
</dbReference>
<keyword evidence="2" id="KW-0433">Leucine-rich repeat</keyword>
<reference evidence="10" key="2">
    <citation type="journal article" date="2022" name="Hortic Res">
        <title>The genome of Dioscorea zingiberensis sheds light on the biosynthesis, origin and evolution of the medicinally important diosgenin saponins.</title>
        <authorList>
            <person name="Li Y."/>
            <person name="Tan C."/>
            <person name="Li Z."/>
            <person name="Guo J."/>
            <person name="Li S."/>
            <person name="Chen X."/>
            <person name="Wang C."/>
            <person name="Dai X."/>
            <person name="Yang H."/>
            <person name="Song W."/>
            <person name="Hou L."/>
            <person name="Xu J."/>
            <person name="Tong Z."/>
            <person name="Xu A."/>
            <person name="Yuan X."/>
            <person name="Wang W."/>
            <person name="Yang Q."/>
            <person name="Chen L."/>
            <person name="Sun Z."/>
            <person name="Wang K."/>
            <person name="Pan B."/>
            <person name="Chen J."/>
            <person name="Bao Y."/>
            <person name="Liu F."/>
            <person name="Qi X."/>
            <person name="Gang D.R."/>
            <person name="Wen J."/>
            <person name="Li J."/>
        </authorList>
    </citation>
    <scope>NUCLEOTIDE SEQUENCE</scope>
    <source>
        <strain evidence="10">Dzin_1.0</strain>
    </source>
</reference>
<evidence type="ECO:0000259" key="9">
    <source>
        <dbReference type="Pfam" id="PF23598"/>
    </source>
</evidence>
<comment type="similarity">
    <text evidence="1">Belongs to the disease resistance NB-LRR family.</text>
</comment>
<feature type="domain" description="Disease resistance protein winged helix" evidence="8">
    <location>
        <begin position="435"/>
        <end position="506"/>
    </location>
</feature>
<evidence type="ECO:0000259" key="8">
    <source>
        <dbReference type="Pfam" id="PF23559"/>
    </source>
</evidence>
<evidence type="ECO:0000256" key="3">
    <source>
        <dbReference type="ARBA" id="ARBA00022737"/>
    </source>
</evidence>
<accession>A0A9D5C2D0</accession>
<dbReference type="Gene3D" id="1.10.8.430">
    <property type="entry name" value="Helical domain of apoptotic protease-activating factors"/>
    <property type="match status" value="1"/>
</dbReference>
<dbReference type="PANTHER" id="PTHR23155">
    <property type="entry name" value="DISEASE RESISTANCE PROTEIN RP"/>
    <property type="match status" value="1"/>
</dbReference>
<evidence type="ECO:0000256" key="1">
    <source>
        <dbReference type="ARBA" id="ARBA00008894"/>
    </source>
</evidence>
<dbReference type="GO" id="GO:0002758">
    <property type="term" value="P:innate immune response-activating signaling pathway"/>
    <property type="evidence" value="ECO:0007669"/>
    <property type="project" value="UniProtKB-ARBA"/>
</dbReference>
<comment type="caution">
    <text evidence="10">The sequence shown here is derived from an EMBL/GenBank/DDBJ whole genome shotgun (WGS) entry which is preliminary data.</text>
</comment>
<evidence type="ECO:0000259" key="7">
    <source>
        <dbReference type="Pfam" id="PF18052"/>
    </source>
</evidence>
<name>A0A9D5C2D0_9LILI</name>
<keyword evidence="5" id="KW-0611">Plant defense</keyword>
<feature type="domain" description="Disease resistance N-terminal" evidence="7">
    <location>
        <begin position="13"/>
        <end position="92"/>
    </location>
</feature>
<dbReference type="Gene3D" id="3.80.10.10">
    <property type="entry name" value="Ribonuclease Inhibitor"/>
    <property type="match status" value="1"/>
</dbReference>
<dbReference type="InterPro" id="IPR038005">
    <property type="entry name" value="RX-like_CC"/>
</dbReference>
<evidence type="ECO:0000259" key="6">
    <source>
        <dbReference type="Pfam" id="PF00931"/>
    </source>
</evidence>
<evidence type="ECO:0000256" key="2">
    <source>
        <dbReference type="ARBA" id="ARBA00022614"/>
    </source>
</evidence>
<dbReference type="SUPFAM" id="SSF52540">
    <property type="entry name" value="P-loop containing nucleoside triphosphate hydrolases"/>
    <property type="match status" value="1"/>
</dbReference>
<dbReference type="GO" id="GO:0042742">
    <property type="term" value="P:defense response to bacterium"/>
    <property type="evidence" value="ECO:0007669"/>
    <property type="project" value="UniProtKB-ARBA"/>
</dbReference>
<dbReference type="Proteomes" id="UP001085076">
    <property type="component" value="Miscellaneous, Linkage group lg08"/>
</dbReference>
<dbReference type="PANTHER" id="PTHR23155:SF1205">
    <property type="entry name" value="DISEASE RESISTANCE PROTEIN RPM1"/>
    <property type="match status" value="1"/>
</dbReference>
<dbReference type="PRINTS" id="PR00364">
    <property type="entry name" value="DISEASERSIST"/>
</dbReference>
<dbReference type="InterPro" id="IPR032675">
    <property type="entry name" value="LRR_dom_sf"/>
</dbReference>
<dbReference type="AlphaFoldDB" id="A0A9D5C2D0"/>
<dbReference type="InterPro" id="IPR041118">
    <property type="entry name" value="Rx_N"/>
</dbReference>
<evidence type="ECO:0000256" key="5">
    <source>
        <dbReference type="ARBA" id="ARBA00022821"/>
    </source>
</evidence>
<dbReference type="EMBL" id="JAGGNH010000008">
    <property type="protein sequence ID" value="KAJ0965285.1"/>
    <property type="molecule type" value="Genomic_DNA"/>
</dbReference>
<dbReference type="CDD" id="cd14798">
    <property type="entry name" value="RX-CC_like"/>
    <property type="match status" value="1"/>
</dbReference>
<dbReference type="InterPro" id="IPR036388">
    <property type="entry name" value="WH-like_DNA-bd_sf"/>
</dbReference>
<organism evidence="10 11">
    <name type="scientific">Dioscorea zingiberensis</name>
    <dbReference type="NCBI Taxonomy" id="325984"/>
    <lineage>
        <taxon>Eukaryota</taxon>
        <taxon>Viridiplantae</taxon>
        <taxon>Streptophyta</taxon>
        <taxon>Embryophyta</taxon>
        <taxon>Tracheophyta</taxon>
        <taxon>Spermatophyta</taxon>
        <taxon>Magnoliopsida</taxon>
        <taxon>Liliopsida</taxon>
        <taxon>Dioscoreales</taxon>
        <taxon>Dioscoreaceae</taxon>
        <taxon>Dioscorea</taxon>
    </lineage>
</organism>
<protein>
    <submittedName>
        <fullName evidence="10">Uncharacterized protein</fullName>
    </submittedName>
</protein>
<dbReference type="Pfam" id="PF00931">
    <property type="entry name" value="NB-ARC"/>
    <property type="match status" value="1"/>
</dbReference>
<keyword evidence="11" id="KW-1185">Reference proteome</keyword>
<dbReference type="Gene3D" id="1.10.10.10">
    <property type="entry name" value="Winged helix-like DNA-binding domain superfamily/Winged helix DNA-binding domain"/>
    <property type="match status" value="1"/>
</dbReference>
<dbReference type="InterPro" id="IPR055414">
    <property type="entry name" value="LRR_R13L4/SHOC2-like"/>
</dbReference>
<dbReference type="InterPro" id="IPR044974">
    <property type="entry name" value="Disease_R_plants"/>
</dbReference>
<feature type="domain" description="Disease resistance R13L4/SHOC-2-like LRR" evidence="9">
    <location>
        <begin position="550"/>
        <end position="874"/>
    </location>
</feature>
<dbReference type="InterPro" id="IPR042197">
    <property type="entry name" value="Apaf_helical"/>
</dbReference>
<reference evidence="10" key="1">
    <citation type="submission" date="2021-03" db="EMBL/GenBank/DDBJ databases">
        <authorList>
            <person name="Li Z."/>
            <person name="Yang C."/>
        </authorList>
    </citation>
    <scope>NUCLEOTIDE SEQUENCE</scope>
    <source>
        <strain evidence="10">Dzin_1.0</strain>
        <tissue evidence="10">Leaf</tissue>
    </source>
</reference>
<dbReference type="Gene3D" id="1.20.5.4130">
    <property type="match status" value="1"/>
</dbReference>